<dbReference type="InterPro" id="IPR003961">
    <property type="entry name" value="FN3_dom"/>
</dbReference>
<dbReference type="PROSITE" id="PS50835">
    <property type="entry name" value="IG_LIKE"/>
    <property type="match status" value="6"/>
</dbReference>
<evidence type="ECO:0000256" key="3">
    <source>
        <dbReference type="ARBA" id="ARBA00023319"/>
    </source>
</evidence>
<gene>
    <name evidence="9" type="ORF">D915_001030</name>
</gene>
<dbReference type="InterPro" id="IPR036179">
    <property type="entry name" value="Ig-like_dom_sf"/>
</dbReference>
<feature type="domain" description="Ig-like" evidence="7">
    <location>
        <begin position="153"/>
        <end position="249"/>
    </location>
</feature>
<feature type="compositionally biased region" description="Polar residues" evidence="4">
    <location>
        <begin position="1297"/>
        <end position="1310"/>
    </location>
</feature>
<feature type="domain" description="Fibronectin type-III" evidence="8">
    <location>
        <begin position="1249"/>
        <end position="1377"/>
    </location>
</feature>
<dbReference type="Pfam" id="PF00041">
    <property type="entry name" value="fn3"/>
    <property type="match status" value="1"/>
</dbReference>
<keyword evidence="6" id="KW-0732">Signal</keyword>
<sequence>MEGFSSGLLIIFLFVSIVPCTNAIRRRNIEPTYPPTFVITPPLFVYAKPDEPLILPCHVDAMPAPNYQWLVDGKEANWIKPFYHVNSRTPTVHSMGLQTKWRNYSEGHPESSSHPRGEHTHWYIGQIGVTMEFKPGVYQCTAWNNYGRAISSPVHVRMARLGIIQDHQEQRVTIQAGEPIRLNCSVTSSEPTATIRWMLRAEDGSVEFVRENRTLATDDNGNLHLMQPLYNNHQIFVCAVNNAILRTIKTGPDVHVYSLNQTDERWPIGRNRPWLVYHSARDSIALVNHSLTLRCLIAGYPLPITVWQWRESNAAGQHQLSLAWKEEGSVFREVDQLPSSFGVYVRNDGTQLFIPSVKSRNAGTYRCLAKLQRGTESASLLPMSSFKVIVEGEPTFAIQPKDTIVPVFGTAIMHCAVDEEATQPPAQVMWLLNGGPIDPYLDGRRRLRRFDDLYIHNATTEDIAVFQCQISNVHGRRVANAYLHVWQQPPAILWAMPEEQLAAEGQSTTLPCRTMGAPKASIQWYRNGTSLHVAEQWADGTPSKYRLTSDGGLHIERVTMLDGGKYTCIATNRYGDSQATGSLVVRGRTRITAGPRLVLSQANHLADNQYHGLHPPHQQQQEQQHQQQIQLKQLQQSNRKNHVDDSSGLSNGTENHIEQVIENTLVWLRCDVNADPLEVNYLRMAWKKDNEHLLVGTLKSNGRLSLSADGTALQIAETSPSDSGIYTCSAYSRLDSDNSSMWLIVQGKPAAPRLLTLTCSDTSPLAPFAHLQWQLGPYNNPPVEQAVIEFVAGTYRPVAPNLSHYHEQLDHQENQPSLSGYPENTTVREELLKSIWMKEAIPRAKQLAKKLIFTNRWSRIPPVPFSVVETHVGSQQLARADRNGPELSPSKEVDQAFVRLYADAVYHFRVRLVNRIGQSEPSVIVPELDGHSICHLPPKPVVAVPNQMFVYGTQPHNLRIRFTPLPPIEHNGPGLIYKLLITCLDCQIGPNKPMANLTMITDWSVGDLEIQQLTTREIIGPGQYERVQHWQIETFRTYEVNLTTENMFGSLVRVPLVQTGQSGEGIPTVILDAPKPIFVTAQNVTLAWRLLTRTEIDQKILGHFRGFRVEWCEAHLTEELCNFYKVYQDYVVRIPPVWSVPELRTSGKTQRRSSTASPEVEDRGNKNDAVTDSLSLPHTAETTVIRPQKINHGRQRANNSFIAIINGSYVAVLAGLPGRTRIRAWLRVLNIQYCGPASDPVTFITKEGVPEAVPEIVATFVGVTHVELSWVKPLKTNGDLVAYDLEVRQVPKTSHSKSYSADQTVKLPSSKSERKNPRIHEVEVKRRTVNDPEQLATRISGLRMNTEYDITIWSRTKAGRGEKAELRIRTAQLTQNADISPFLISSIPNSPNSVNVCLAHSLNFPASKPPPSEIRTDRGVTQSHDLPIAVTPDPEAIHGRWQNEQVFQPAHKISSISTRPIVQNLSSPSSFPNVDSDMFYAQFRTVGDEYWEETQREFQKPWIVLSNLLPNHEYEIRVVIVTASGESTVSQSKVIRLPTSPESWFSSASVLSRFGRFQSTTLFIGSACAFILLLSSMVAVLFLACWCRRRHQHRNHADCPLPSTATASIGAASTRSRPHSRRRLPAATGKTMHTYDSLKESNQANRPRLIEARDFAPRQTVDPSVISSIHTASPDDPNIPDVFQPNLTGCVWMDRVLDDNEKTANCMKSLQLGPDLTQSLLLGKCPSNEFELYTRLPIPLTEVTHAPISSEPGLQTITSRTFKL</sequence>
<dbReference type="PROSITE" id="PS50853">
    <property type="entry name" value="FN3"/>
    <property type="match status" value="2"/>
</dbReference>
<keyword evidence="10" id="KW-1185">Reference proteome</keyword>
<proteinExistence type="predicted"/>
<dbReference type="SMART" id="SM00409">
    <property type="entry name" value="IG"/>
    <property type="match status" value="6"/>
</dbReference>
<evidence type="ECO:0000259" key="7">
    <source>
        <dbReference type="PROSITE" id="PS50835"/>
    </source>
</evidence>
<dbReference type="SMART" id="SM00408">
    <property type="entry name" value="IGc2"/>
    <property type="match status" value="6"/>
</dbReference>
<organism evidence="9 10">
    <name type="scientific">Fasciola hepatica</name>
    <name type="common">Liver fluke</name>
    <dbReference type="NCBI Taxonomy" id="6192"/>
    <lineage>
        <taxon>Eukaryota</taxon>
        <taxon>Metazoa</taxon>
        <taxon>Spiralia</taxon>
        <taxon>Lophotrochozoa</taxon>
        <taxon>Platyhelminthes</taxon>
        <taxon>Trematoda</taxon>
        <taxon>Digenea</taxon>
        <taxon>Plagiorchiida</taxon>
        <taxon>Echinostomata</taxon>
        <taxon>Echinostomatoidea</taxon>
        <taxon>Fasciolidae</taxon>
        <taxon>Fasciola</taxon>
    </lineage>
</organism>
<feature type="domain" description="Ig-like" evidence="7">
    <location>
        <begin position="668"/>
        <end position="740"/>
    </location>
</feature>
<evidence type="ECO:0000256" key="5">
    <source>
        <dbReference type="SAM" id="Phobius"/>
    </source>
</evidence>
<feature type="signal peptide" evidence="6">
    <location>
        <begin position="1"/>
        <end position="23"/>
    </location>
</feature>
<comment type="caution">
    <text evidence="9">The sequence shown here is derived from an EMBL/GenBank/DDBJ whole genome shotgun (WGS) entry which is preliminary data.</text>
</comment>
<feature type="domain" description="Fibronectin type-III" evidence="8">
    <location>
        <begin position="1446"/>
        <end position="1542"/>
    </location>
</feature>
<feature type="region of interest" description="Disordered" evidence="4">
    <location>
        <begin position="1608"/>
        <end position="1631"/>
    </location>
</feature>
<keyword evidence="5" id="KW-0812">Transmembrane</keyword>
<evidence type="ECO:0000313" key="9">
    <source>
        <dbReference type="EMBL" id="THD28147.1"/>
    </source>
</evidence>
<feature type="compositionally biased region" description="Polar residues" evidence="4">
    <location>
        <begin position="1146"/>
        <end position="1157"/>
    </location>
</feature>
<keyword evidence="5" id="KW-1133">Transmembrane helix</keyword>
<dbReference type="InterPro" id="IPR003598">
    <property type="entry name" value="Ig_sub2"/>
</dbReference>
<dbReference type="PANTHER" id="PTHR44170">
    <property type="entry name" value="PROTEIN SIDEKICK"/>
    <property type="match status" value="1"/>
</dbReference>
<reference evidence="9" key="1">
    <citation type="submission" date="2019-03" db="EMBL/GenBank/DDBJ databases">
        <title>Improved annotation for the trematode Fasciola hepatica.</title>
        <authorList>
            <person name="Choi Y.-J."/>
            <person name="Martin J."/>
            <person name="Mitreva M."/>
        </authorList>
    </citation>
    <scope>NUCLEOTIDE SEQUENCE [LARGE SCALE GENOMIC DNA]</scope>
</reference>
<dbReference type="EMBL" id="JXXN02000225">
    <property type="protein sequence ID" value="THD28147.1"/>
    <property type="molecule type" value="Genomic_DNA"/>
</dbReference>
<keyword evidence="5" id="KW-0472">Membrane</keyword>
<keyword evidence="3" id="KW-0393">Immunoglobulin domain</keyword>
<evidence type="ECO:0000256" key="4">
    <source>
        <dbReference type="SAM" id="MobiDB-lite"/>
    </source>
</evidence>
<evidence type="ECO:0000256" key="1">
    <source>
        <dbReference type="ARBA" id="ARBA00022737"/>
    </source>
</evidence>
<dbReference type="InterPro" id="IPR013783">
    <property type="entry name" value="Ig-like_fold"/>
</dbReference>
<name>A0A4E0RZI5_FASHE</name>
<dbReference type="InterPro" id="IPR013098">
    <property type="entry name" value="Ig_I-set"/>
</dbReference>
<feature type="domain" description="Ig-like" evidence="7">
    <location>
        <begin position="490"/>
        <end position="584"/>
    </location>
</feature>
<evidence type="ECO:0000256" key="2">
    <source>
        <dbReference type="ARBA" id="ARBA00023157"/>
    </source>
</evidence>
<keyword evidence="2" id="KW-1015">Disulfide bond</keyword>
<accession>A0A4E0RZI5</accession>
<feature type="region of interest" description="Disordered" evidence="4">
    <location>
        <begin position="1297"/>
        <end position="1317"/>
    </location>
</feature>
<dbReference type="CDD" id="cd00063">
    <property type="entry name" value="FN3"/>
    <property type="match status" value="2"/>
</dbReference>
<dbReference type="InterPro" id="IPR007110">
    <property type="entry name" value="Ig-like_dom"/>
</dbReference>
<feature type="domain" description="Ig-like" evidence="7">
    <location>
        <begin position="273"/>
        <end position="379"/>
    </location>
</feature>
<feature type="domain" description="Ig-like" evidence="7">
    <location>
        <begin position="35"/>
        <end position="151"/>
    </location>
</feature>
<evidence type="ECO:0000256" key="6">
    <source>
        <dbReference type="SAM" id="SignalP"/>
    </source>
</evidence>
<protein>
    <submittedName>
        <fullName evidence="9">Uncharacterized protein</fullName>
    </submittedName>
</protein>
<dbReference type="GO" id="GO:0098609">
    <property type="term" value="P:cell-cell adhesion"/>
    <property type="evidence" value="ECO:0007669"/>
    <property type="project" value="TreeGrafter"/>
</dbReference>
<keyword evidence="1" id="KW-0677">Repeat</keyword>
<dbReference type="Pfam" id="PF07679">
    <property type="entry name" value="I-set"/>
    <property type="match status" value="3"/>
</dbReference>
<dbReference type="InterPro" id="IPR036116">
    <property type="entry name" value="FN3_sf"/>
</dbReference>
<dbReference type="Gene3D" id="2.60.40.10">
    <property type="entry name" value="Immunoglobulins"/>
    <property type="match status" value="9"/>
</dbReference>
<dbReference type="SUPFAM" id="SSF49265">
    <property type="entry name" value="Fibronectin type III"/>
    <property type="match status" value="3"/>
</dbReference>
<feature type="region of interest" description="Disordered" evidence="4">
    <location>
        <begin position="1144"/>
        <end position="1173"/>
    </location>
</feature>
<dbReference type="InterPro" id="IPR003599">
    <property type="entry name" value="Ig_sub"/>
</dbReference>
<dbReference type="FunFam" id="2.60.40.10:FF:000032">
    <property type="entry name" value="palladin isoform X1"/>
    <property type="match status" value="1"/>
</dbReference>
<feature type="transmembrane region" description="Helical" evidence="5">
    <location>
        <begin position="1562"/>
        <end position="1586"/>
    </location>
</feature>
<evidence type="ECO:0000259" key="8">
    <source>
        <dbReference type="PROSITE" id="PS50853"/>
    </source>
</evidence>
<dbReference type="SMART" id="SM00060">
    <property type="entry name" value="FN3"/>
    <property type="match status" value="3"/>
</dbReference>
<feature type="chain" id="PRO_5020029848" evidence="6">
    <location>
        <begin position="24"/>
        <end position="1764"/>
    </location>
</feature>
<dbReference type="SUPFAM" id="SSF48726">
    <property type="entry name" value="Immunoglobulin"/>
    <property type="match status" value="6"/>
</dbReference>
<feature type="domain" description="Ig-like" evidence="7">
    <location>
        <begin position="394"/>
        <end position="479"/>
    </location>
</feature>
<dbReference type="Proteomes" id="UP000230066">
    <property type="component" value="Unassembled WGS sequence"/>
</dbReference>
<evidence type="ECO:0000313" key="10">
    <source>
        <dbReference type="Proteomes" id="UP000230066"/>
    </source>
</evidence>
<dbReference type="PANTHER" id="PTHR44170:SF6">
    <property type="entry name" value="CONTACTIN"/>
    <property type="match status" value="1"/>
</dbReference>
<feature type="region of interest" description="Disordered" evidence="4">
    <location>
        <begin position="631"/>
        <end position="653"/>
    </location>
</feature>